<dbReference type="EMBL" id="FLQS01000034">
    <property type="protein sequence ID" value="SBS77094.1"/>
    <property type="molecule type" value="Genomic_DNA"/>
</dbReference>
<name>A0A1Y5PEF0_9MYCO</name>
<proteinExistence type="predicted"/>
<dbReference type="AlphaFoldDB" id="A0A1Y5PEF0"/>
<evidence type="ECO:0008006" key="2">
    <source>
        <dbReference type="Google" id="ProtNLM"/>
    </source>
</evidence>
<accession>A0A1Y5PEF0</accession>
<sequence length="125" mass="13909">MSWAGFGVTVWMCERRPPGPDGLPADRVAPRETWLRPSFIPRSRTVWKPGVLVFAFDNVDTPGFTAYAGPDALQSLADEIHGSWVRFIKTGVPADDWKPYSSEADIRIFGPAGQRNIDVLSAWAY</sequence>
<reference evidence="1" key="1">
    <citation type="submission" date="2016-03" db="EMBL/GenBank/DDBJ databases">
        <authorList>
            <person name="Ploux O."/>
        </authorList>
    </citation>
    <scope>NUCLEOTIDE SEQUENCE</scope>
    <source>
        <strain evidence="1">UC10</strain>
    </source>
</reference>
<gene>
    <name evidence="1" type="ORF">MHPYR_40096</name>
</gene>
<evidence type="ECO:0000313" key="1">
    <source>
        <dbReference type="EMBL" id="SBS77094.1"/>
    </source>
</evidence>
<protein>
    <recommendedName>
        <fullName evidence="2">Carboxylesterase type B domain-containing protein</fullName>
    </recommendedName>
</protein>
<organism evidence="1">
    <name type="scientific">uncultured Mycobacterium sp</name>
    <dbReference type="NCBI Taxonomy" id="171292"/>
    <lineage>
        <taxon>Bacteria</taxon>
        <taxon>Bacillati</taxon>
        <taxon>Actinomycetota</taxon>
        <taxon>Actinomycetes</taxon>
        <taxon>Mycobacteriales</taxon>
        <taxon>Mycobacteriaceae</taxon>
        <taxon>Mycobacterium</taxon>
        <taxon>environmental samples</taxon>
    </lineage>
</organism>